<feature type="compositionally biased region" description="Basic and acidic residues" evidence="1">
    <location>
        <begin position="1"/>
        <end position="11"/>
    </location>
</feature>
<organism evidence="2 3">
    <name type="scientific">Rhizocola hellebori</name>
    <dbReference type="NCBI Taxonomy" id="1392758"/>
    <lineage>
        <taxon>Bacteria</taxon>
        <taxon>Bacillati</taxon>
        <taxon>Actinomycetota</taxon>
        <taxon>Actinomycetes</taxon>
        <taxon>Micromonosporales</taxon>
        <taxon>Micromonosporaceae</taxon>
        <taxon>Rhizocola</taxon>
    </lineage>
</organism>
<dbReference type="AlphaFoldDB" id="A0A8J3Q3E9"/>
<evidence type="ECO:0000256" key="1">
    <source>
        <dbReference type="SAM" id="MobiDB-lite"/>
    </source>
</evidence>
<reference evidence="2" key="1">
    <citation type="submission" date="2021-01" db="EMBL/GenBank/DDBJ databases">
        <title>Whole genome shotgun sequence of Rhizocola hellebori NBRC 109834.</title>
        <authorList>
            <person name="Komaki H."/>
            <person name="Tamura T."/>
        </authorList>
    </citation>
    <scope>NUCLEOTIDE SEQUENCE</scope>
    <source>
        <strain evidence="2">NBRC 109834</strain>
    </source>
</reference>
<comment type="caution">
    <text evidence="2">The sequence shown here is derived from an EMBL/GenBank/DDBJ whole genome shotgun (WGS) entry which is preliminary data.</text>
</comment>
<sequence>MAGTDRPEREATANPEDEPDFASEHSLVTTSEVVSAGQDAHSDPDIPSGLGGMDLKRTRLLD</sequence>
<protein>
    <submittedName>
        <fullName evidence="2">Uncharacterized protein</fullName>
    </submittedName>
</protein>
<evidence type="ECO:0000313" key="3">
    <source>
        <dbReference type="Proteomes" id="UP000612899"/>
    </source>
</evidence>
<keyword evidence="3" id="KW-1185">Reference proteome</keyword>
<dbReference type="EMBL" id="BONY01000003">
    <property type="protein sequence ID" value="GIH02632.1"/>
    <property type="molecule type" value="Genomic_DNA"/>
</dbReference>
<dbReference type="RefSeq" id="WP_203906574.1">
    <property type="nucleotide sequence ID" value="NZ_BONY01000003.1"/>
</dbReference>
<evidence type="ECO:0000313" key="2">
    <source>
        <dbReference type="EMBL" id="GIH02632.1"/>
    </source>
</evidence>
<feature type="region of interest" description="Disordered" evidence="1">
    <location>
        <begin position="1"/>
        <end position="62"/>
    </location>
</feature>
<dbReference type="Proteomes" id="UP000612899">
    <property type="component" value="Unassembled WGS sequence"/>
</dbReference>
<name>A0A8J3Q3E9_9ACTN</name>
<accession>A0A8J3Q3E9</accession>
<proteinExistence type="predicted"/>
<gene>
    <name evidence="2" type="ORF">Rhe02_06990</name>
</gene>